<accession>A0A9J6DXN6</accession>
<feature type="compositionally biased region" description="Polar residues" evidence="1">
    <location>
        <begin position="259"/>
        <end position="273"/>
    </location>
</feature>
<keyword evidence="3" id="KW-1185">Reference proteome</keyword>
<comment type="caution">
    <text evidence="2">The sequence shown here is derived from an EMBL/GenBank/DDBJ whole genome shotgun (WGS) entry which is preliminary data.</text>
</comment>
<reference evidence="2" key="2">
    <citation type="submission" date="2021-09" db="EMBL/GenBank/DDBJ databases">
        <authorList>
            <person name="Jia N."/>
            <person name="Wang J."/>
            <person name="Shi W."/>
            <person name="Du L."/>
            <person name="Sun Y."/>
            <person name="Zhan W."/>
            <person name="Jiang J."/>
            <person name="Wang Q."/>
            <person name="Zhang B."/>
            <person name="Ji P."/>
            <person name="Sakyi L.B."/>
            <person name="Cui X."/>
            <person name="Yuan T."/>
            <person name="Jiang B."/>
            <person name="Yang W."/>
            <person name="Lam T.T.-Y."/>
            <person name="Chang Q."/>
            <person name="Ding S."/>
            <person name="Wang X."/>
            <person name="Zhu J."/>
            <person name="Ruan X."/>
            <person name="Zhao L."/>
            <person name="Wei J."/>
            <person name="Que T."/>
            <person name="Du C."/>
            <person name="Cheng J."/>
            <person name="Dai P."/>
            <person name="Han X."/>
            <person name="Huang E."/>
            <person name="Gao Y."/>
            <person name="Liu J."/>
            <person name="Shao H."/>
            <person name="Ye R."/>
            <person name="Li L."/>
            <person name="Wei W."/>
            <person name="Wang X."/>
            <person name="Wang C."/>
            <person name="Huo Q."/>
            <person name="Li W."/>
            <person name="Guo W."/>
            <person name="Chen H."/>
            <person name="Chen S."/>
            <person name="Zhou L."/>
            <person name="Zhou L."/>
            <person name="Ni X."/>
            <person name="Tian J."/>
            <person name="Zhou Y."/>
            <person name="Sheng Y."/>
            <person name="Liu T."/>
            <person name="Pan Y."/>
            <person name="Xia L."/>
            <person name="Li J."/>
            <person name="Zhao F."/>
            <person name="Cao W."/>
        </authorList>
    </citation>
    <scope>NUCLEOTIDE SEQUENCE</scope>
    <source>
        <strain evidence="2">Rmic-2018</strain>
        <tissue evidence="2">Larvae</tissue>
    </source>
</reference>
<reference evidence="2" key="1">
    <citation type="journal article" date="2020" name="Cell">
        <title>Large-Scale Comparative Analyses of Tick Genomes Elucidate Their Genetic Diversity and Vector Capacities.</title>
        <authorList>
            <consortium name="Tick Genome and Microbiome Consortium (TIGMIC)"/>
            <person name="Jia N."/>
            <person name="Wang J."/>
            <person name="Shi W."/>
            <person name="Du L."/>
            <person name="Sun Y."/>
            <person name="Zhan W."/>
            <person name="Jiang J.F."/>
            <person name="Wang Q."/>
            <person name="Zhang B."/>
            <person name="Ji P."/>
            <person name="Bell-Sakyi L."/>
            <person name="Cui X.M."/>
            <person name="Yuan T.T."/>
            <person name="Jiang B.G."/>
            <person name="Yang W.F."/>
            <person name="Lam T.T."/>
            <person name="Chang Q.C."/>
            <person name="Ding S.J."/>
            <person name="Wang X.J."/>
            <person name="Zhu J.G."/>
            <person name="Ruan X.D."/>
            <person name="Zhao L."/>
            <person name="Wei J.T."/>
            <person name="Ye R.Z."/>
            <person name="Que T.C."/>
            <person name="Du C.H."/>
            <person name="Zhou Y.H."/>
            <person name="Cheng J.X."/>
            <person name="Dai P.F."/>
            <person name="Guo W.B."/>
            <person name="Han X.H."/>
            <person name="Huang E.J."/>
            <person name="Li L.F."/>
            <person name="Wei W."/>
            <person name="Gao Y.C."/>
            <person name="Liu J.Z."/>
            <person name="Shao H.Z."/>
            <person name="Wang X."/>
            <person name="Wang C.C."/>
            <person name="Yang T.C."/>
            <person name="Huo Q.B."/>
            <person name="Li W."/>
            <person name="Chen H.Y."/>
            <person name="Chen S.E."/>
            <person name="Zhou L.G."/>
            <person name="Ni X.B."/>
            <person name="Tian J.H."/>
            <person name="Sheng Y."/>
            <person name="Liu T."/>
            <person name="Pan Y.S."/>
            <person name="Xia L.Y."/>
            <person name="Li J."/>
            <person name="Zhao F."/>
            <person name="Cao W.C."/>
        </authorList>
    </citation>
    <scope>NUCLEOTIDE SEQUENCE</scope>
    <source>
        <strain evidence="2">Rmic-2018</strain>
    </source>
</reference>
<feature type="compositionally biased region" description="Polar residues" evidence="1">
    <location>
        <begin position="207"/>
        <end position="226"/>
    </location>
</feature>
<dbReference type="Proteomes" id="UP000821866">
    <property type="component" value="Chromosome 4"/>
</dbReference>
<gene>
    <name evidence="2" type="ORF">HPB51_000587</name>
</gene>
<evidence type="ECO:0000313" key="3">
    <source>
        <dbReference type="Proteomes" id="UP000821866"/>
    </source>
</evidence>
<evidence type="ECO:0000256" key="1">
    <source>
        <dbReference type="SAM" id="MobiDB-lite"/>
    </source>
</evidence>
<dbReference type="AlphaFoldDB" id="A0A9J6DXN6"/>
<proteinExistence type="predicted"/>
<feature type="region of interest" description="Disordered" evidence="1">
    <location>
        <begin position="256"/>
        <end position="289"/>
    </location>
</feature>
<feature type="compositionally biased region" description="Basic and acidic residues" evidence="1">
    <location>
        <begin position="275"/>
        <end position="285"/>
    </location>
</feature>
<evidence type="ECO:0000313" key="2">
    <source>
        <dbReference type="EMBL" id="KAH8026975.1"/>
    </source>
</evidence>
<dbReference type="VEuPathDB" id="VectorBase:LOC119185017"/>
<protein>
    <submittedName>
        <fullName evidence="2">Uncharacterized protein</fullName>
    </submittedName>
</protein>
<name>A0A9J6DXN6_RHIMP</name>
<organism evidence="2 3">
    <name type="scientific">Rhipicephalus microplus</name>
    <name type="common">Cattle tick</name>
    <name type="synonym">Boophilus microplus</name>
    <dbReference type="NCBI Taxonomy" id="6941"/>
    <lineage>
        <taxon>Eukaryota</taxon>
        <taxon>Metazoa</taxon>
        <taxon>Ecdysozoa</taxon>
        <taxon>Arthropoda</taxon>
        <taxon>Chelicerata</taxon>
        <taxon>Arachnida</taxon>
        <taxon>Acari</taxon>
        <taxon>Parasitiformes</taxon>
        <taxon>Ixodida</taxon>
        <taxon>Ixodoidea</taxon>
        <taxon>Ixodidae</taxon>
        <taxon>Rhipicephalinae</taxon>
        <taxon>Rhipicephalus</taxon>
        <taxon>Boophilus</taxon>
    </lineage>
</organism>
<dbReference type="EMBL" id="JABSTU010000006">
    <property type="protein sequence ID" value="KAH8026975.1"/>
    <property type="molecule type" value="Genomic_DNA"/>
</dbReference>
<feature type="region of interest" description="Disordered" evidence="1">
    <location>
        <begin position="186"/>
        <end position="226"/>
    </location>
</feature>
<sequence length="438" mass="48336">MMEITTASANTSEQKPSDHAYFKGEVEDSVVYYLCGYVIHKFTKHATCHLSIEDISSATPVLASDSYLTDYRSFKQGSLKHPTQKMLTFFKIVSKVVSAWLDKEDLCGDIFWKVLEELKKQHLSRLGCDQHNSAFMCQLLNFFIITRMHFFSRDVNRRLGSSQKVAIANKKARLLTLVLSTDHDDVRGGSKETISNAQASEAGRAPSASSVSLSREQAPSLTKTSFPTALPLAAPSYVADKQPAGQEGPFLLLPRSEESCSASSAQTAGTPITETPREQRPEKHSIHPLRNSSAIWPATERFPALSPTGAGPDTKLYEPKVPVNKNKAKNTAPASIPTRPHGTSFMQAREAFYAPLRLETVLYRPTSKKNSFRALTEEAITAHLSGERGVAQVRANFRRNVVAIDAELGADHKHLFRISHILSIPVRPKCATNNSARS</sequence>